<dbReference type="CDD" id="cd00093">
    <property type="entry name" value="HTH_XRE"/>
    <property type="match status" value="1"/>
</dbReference>
<proteinExistence type="predicted"/>
<dbReference type="SUPFAM" id="SSF47413">
    <property type="entry name" value="lambda repressor-like DNA-binding domains"/>
    <property type="match status" value="1"/>
</dbReference>
<evidence type="ECO:0000259" key="1">
    <source>
        <dbReference type="PROSITE" id="PS50943"/>
    </source>
</evidence>
<dbReference type="PROSITE" id="PS50943">
    <property type="entry name" value="HTH_CROC1"/>
    <property type="match status" value="1"/>
</dbReference>
<evidence type="ECO:0000313" key="3">
    <source>
        <dbReference type="Proteomes" id="UP000572680"/>
    </source>
</evidence>
<evidence type="ECO:0000313" key="2">
    <source>
        <dbReference type="EMBL" id="MBA8952351.1"/>
    </source>
</evidence>
<accession>A0A7W3LQA5</accession>
<organism evidence="2 3">
    <name type="scientific">Actinomadura namibiensis</name>
    <dbReference type="NCBI Taxonomy" id="182080"/>
    <lineage>
        <taxon>Bacteria</taxon>
        <taxon>Bacillati</taxon>
        <taxon>Actinomycetota</taxon>
        <taxon>Actinomycetes</taxon>
        <taxon>Streptosporangiales</taxon>
        <taxon>Thermomonosporaceae</taxon>
        <taxon>Actinomadura</taxon>
    </lineage>
</organism>
<protein>
    <submittedName>
        <fullName evidence="2">Transcriptional regulator with XRE-family HTH domain</fullName>
    </submittedName>
</protein>
<dbReference type="Gene3D" id="1.10.260.40">
    <property type="entry name" value="lambda repressor-like DNA-binding domains"/>
    <property type="match status" value="1"/>
</dbReference>
<comment type="caution">
    <text evidence="2">The sequence shown here is derived from an EMBL/GenBank/DDBJ whole genome shotgun (WGS) entry which is preliminary data.</text>
</comment>
<dbReference type="Proteomes" id="UP000572680">
    <property type="component" value="Unassembled WGS sequence"/>
</dbReference>
<dbReference type="RefSeq" id="WP_182844580.1">
    <property type="nucleotide sequence ID" value="NZ_BAAALP010000055.1"/>
</dbReference>
<dbReference type="Pfam" id="PF19054">
    <property type="entry name" value="DUF5753"/>
    <property type="match status" value="1"/>
</dbReference>
<feature type="domain" description="HTH cro/C1-type" evidence="1">
    <location>
        <begin position="7"/>
        <end position="60"/>
    </location>
</feature>
<dbReference type="SMART" id="SM00530">
    <property type="entry name" value="HTH_XRE"/>
    <property type="match status" value="1"/>
</dbReference>
<sequence length="253" mass="29207">MSFGQEVRRRRKRARITQDELAERLNVVRSYISQIETGATQCRADFAARIDVALDTGDEVQSAWREFIEPLQEEKYPTFFANFPRAEQNATMIRAYEQSWVYGLFQTKAYASVLLRDENELAGRMERQTVLERERPPLVCVVMSEAVLYTLVGSSEVMREQLEYLIEVSQRDRIHIQIAPFRFYRGVRGAFHIATQQDRKEVTYAANALGGETTSDPVRIAQVSEAFATLQAQSLNELDSRALIRKVIDERWT</sequence>
<gene>
    <name evidence="2" type="ORF">HNR61_003991</name>
</gene>
<dbReference type="GO" id="GO:0003677">
    <property type="term" value="F:DNA binding"/>
    <property type="evidence" value="ECO:0007669"/>
    <property type="project" value="InterPro"/>
</dbReference>
<dbReference type="EMBL" id="JACJIA010000004">
    <property type="protein sequence ID" value="MBA8952351.1"/>
    <property type="molecule type" value="Genomic_DNA"/>
</dbReference>
<name>A0A7W3LQA5_ACTNM</name>
<keyword evidence="3" id="KW-1185">Reference proteome</keyword>
<reference evidence="2 3" key="1">
    <citation type="submission" date="2020-08" db="EMBL/GenBank/DDBJ databases">
        <title>Genomic Encyclopedia of Type Strains, Phase IV (KMG-IV): sequencing the most valuable type-strain genomes for metagenomic binning, comparative biology and taxonomic classification.</title>
        <authorList>
            <person name="Goeker M."/>
        </authorList>
    </citation>
    <scope>NUCLEOTIDE SEQUENCE [LARGE SCALE GENOMIC DNA]</scope>
    <source>
        <strain evidence="2 3">DSM 44197</strain>
    </source>
</reference>
<dbReference type="InterPro" id="IPR043917">
    <property type="entry name" value="DUF5753"/>
</dbReference>
<dbReference type="InterPro" id="IPR001387">
    <property type="entry name" value="Cro/C1-type_HTH"/>
</dbReference>
<dbReference type="InterPro" id="IPR010982">
    <property type="entry name" value="Lambda_DNA-bd_dom_sf"/>
</dbReference>
<dbReference type="Pfam" id="PF13560">
    <property type="entry name" value="HTH_31"/>
    <property type="match status" value="1"/>
</dbReference>
<dbReference type="AlphaFoldDB" id="A0A7W3LQA5"/>